<protein>
    <submittedName>
        <fullName evidence="1">Uncharacterized protein</fullName>
    </submittedName>
</protein>
<organism evidence="1 2">
    <name type="scientific">Neophaeococcomyces mojaviensis</name>
    <dbReference type="NCBI Taxonomy" id="3383035"/>
    <lineage>
        <taxon>Eukaryota</taxon>
        <taxon>Fungi</taxon>
        <taxon>Dikarya</taxon>
        <taxon>Ascomycota</taxon>
        <taxon>Pezizomycotina</taxon>
        <taxon>Eurotiomycetes</taxon>
        <taxon>Chaetothyriomycetidae</taxon>
        <taxon>Chaetothyriales</taxon>
        <taxon>Chaetothyriales incertae sedis</taxon>
        <taxon>Neophaeococcomyces</taxon>
    </lineage>
</organism>
<reference evidence="1" key="1">
    <citation type="submission" date="2022-10" db="EMBL/GenBank/DDBJ databases">
        <title>Culturing micro-colonial fungi from biological soil crusts in the Mojave desert and describing Neophaeococcomyces mojavensis, and introducing the new genera and species Taxawa tesnikishii.</title>
        <authorList>
            <person name="Kurbessoian T."/>
            <person name="Stajich J.E."/>
        </authorList>
    </citation>
    <scope>NUCLEOTIDE SEQUENCE</scope>
    <source>
        <strain evidence="1">JES_112</strain>
    </source>
</reference>
<evidence type="ECO:0000313" key="2">
    <source>
        <dbReference type="Proteomes" id="UP001172386"/>
    </source>
</evidence>
<comment type="caution">
    <text evidence="1">The sequence shown here is derived from an EMBL/GenBank/DDBJ whole genome shotgun (WGS) entry which is preliminary data.</text>
</comment>
<dbReference type="EMBL" id="JAPDRQ010000308">
    <property type="protein sequence ID" value="KAJ9650793.1"/>
    <property type="molecule type" value="Genomic_DNA"/>
</dbReference>
<accession>A0ACC2ZT40</accession>
<sequence length="317" mass="36195">MRVGFVTAALVAGSCLSGPAAAWFMTIHNQIGYMADQLITPQARYMIQNILEPEYQGSLGRAAAWADTVSRTTAKYSYGWHWISARDEPPDNCNLHYHRDCQKGGCVVQQIWNQTQILEGCVQRLAYGNYQPDVDCQQALKWVTHFIGDIAEPMHTSLRAFGGNTFKVMFNGTETNLHQTWDRWILYAGTNRPEGFPADYFDPYFQYLLSRIQRDEYRIPRDQWTMCNLEIRRGTYCPELWAQDSNAIVCDYAYGRYENGTDLLESGYAAEAFHIVELQLAKAAWRLAGWLNTVAAVNLRGMDADTEMDPLLNQQPN</sequence>
<evidence type="ECO:0000313" key="1">
    <source>
        <dbReference type="EMBL" id="KAJ9650793.1"/>
    </source>
</evidence>
<keyword evidence="2" id="KW-1185">Reference proteome</keyword>
<dbReference type="Proteomes" id="UP001172386">
    <property type="component" value="Unassembled WGS sequence"/>
</dbReference>
<proteinExistence type="predicted"/>
<gene>
    <name evidence="1" type="ORF">H2198_009915</name>
</gene>
<name>A0ACC2ZT40_9EURO</name>